<name>A0ABQ7R270_PLUXY</name>
<reference evidence="1 2" key="1">
    <citation type="submission" date="2021-06" db="EMBL/GenBank/DDBJ databases">
        <title>A haploid diamondback moth (Plutella xylostella L.) genome assembly resolves 31 chromosomes and identifies a diamide resistance mutation.</title>
        <authorList>
            <person name="Ward C.M."/>
            <person name="Perry K.D."/>
            <person name="Baker G."/>
            <person name="Powis K."/>
            <person name="Heckel D.G."/>
            <person name="Baxter S.W."/>
        </authorList>
    </citation>
    <scope>NUCLEOTIDE SEQUENCE [LARGE SCALE GENOMIC DNA]</scope>
    <source>
        <strain evidence="1 2">LV</strain>
        <tissue evidence="1">Single pupa</tissue>
    </source>
</reference>
<gene>
    <name evidence="1" type="ORF">JYU34_002427</name>
</gene>
<accession>A0ABQ7R270</accession>
<organism evidence="1 2">
    <name type="scientific">Plutella xylostella</name>
    <name type="common">Diamondback moth</name>
    <name type="synonym">Plutella maculipennis</name>
    <dbReference type="NCBI Taxonomy" id="51655"/>
    <lineage>
        <taxon>Eukaryota</taxon>
        <taxon>Metazoa</taxon>
        <taxon>Ecdysozoa</taxon>
        <taxon>Arthropoda</taxon>
        <taxon>Hexapoda</taxon>
        <taxon>Insecta</taxon>
        <taxon>Pterygota</taxon>
        <taxon>Neoptera</taxon>
        <taxon>Endopterygota</taxon>
        <taxon>Lepidoptera</taxon>
        <taxon>Glossata</taxon>
        <taxon>Ditrysia</taxon>
        <taxon>Yponomeutoidea</taxon>
        <taxon>Plutellidae</taxon>
        <taxon>Plutella</taxon>
    </lineage>
</organism>
<dbReference type="EMBL" id="JAHIBW010000004">
    <property type="protein sequence ID" value="KAG7311385.1"/>
    <property type="molecule type" value="Genomic_DNA"/>
</dbReference>
<evidence type="ECO:0000313" key="2">
    <source>
        <dbReference type="Proteomes" id="UP000823941"/>
    </source>
</evidence>
<dbReference type="Proteomes" id="UP000823941">
    <property type="component" value="Chromosome 4"/>
</dbReference>
<evidence type="ECO:0000313" key="1">
    <source>
        <dbReference type="EMBL" id="KAG7311385.1"/>
    </source>
</evidence>
<keyword evidence="2" id="KW-1185">Reference proteome</keyword>
<sequence>MRARRGAAVASLDAIFSVPELSRNADPKHPPRRIEWKSRVGLACPSHVLALPACR</sequence>
<comment type="caution">
    <text evidence="1">The sequence shown here is derived from an EMBL/GenBank/DDBJ whole genome shotgun (WGS) entry which is preliminary data.</text>
</comment>
<proteinExistence type="predicted"/>
<protein>
    <submittedName>
        <fullName evidence="1">Uncharacterized protein</fullName>
    </submittedName>
</protein>